<protein>
    <submittedName>
        <fullName evidence="1">DUF2867 domain-containing protein</fullName>
    </submittedName>
</protein>
<dbReference type="RefSeq" id="WP_278222558.1">
    <property type="nucleotide sequence ID" value="NZ_JAKZMO010000018.1"/>
</dbReference>
<gene>
    <name evidence="1" type="ORF">MNO81_20220</name>
</gene>
<dbReference type="EMBL" id="JAKZMO010000018">
    <property type="protein sequence ID" value="MDG5485130.1"/>
    <property type="molecule type" value="Genomic_DNA"/>
</dbReference>
<proteinExistence type="predicted"/>
<organism evidence="1 2">
    <name type="scientific">Mycolicibacterium gadium</name>
    <name type="common">Mycobacterium gadium</name>
    <dbReference type="NCBI Taxonomy" id="1794"/>
    <lineage>
        <taxon>Bacteria</taxon>
        <taxon>Bacillati</taxon>
        <taxon>Actinomycetota</taxon>
        <taxon>Actinomycetes</taxon>
        <taxon>Mycobacteriales</taxon>
        <taxon>Mycobacteriaceae</taxon>
        <taxon>Mycolicibacterium</taxon>
    </lineage>
</organism>
<comment type="caution">
    <text evidence="1">The sequence shown here is derived from an EMBL/GenBank/DDBJ whole genome shotgun (WGS) entry which is preliminary data.</text>
</comment>
<sequence length="208" mass="23003">MFDSMLLDVREHTSRPWRIHEFAKDFQVLDVWALPTPGGAGDFGRLVDLWSTFDAERCSPVVRGLFAIRWTIGRVLGLDSPATGLGERVQPLRDRLPSDLRSAPTGLDGDQSPFRPLYLTDDEFALEIANQTVHGVMHVGWVPDGPGDSEAFRGQLTVLVRPNGALGTAYLAAIAPIRHLIVYPLMMRDIGRSWRDQSSAPTQSARGN</sequence>
<name>A0ABT6GVS4_MYCGU</name>
<keyword evidence="2" id="KW-1185">Reference proteome</keyword>
<dbReference type="Proteomes" id="UP001154266">
    <property type="component" value="Unassembled WGS sequence"/>
</dbReference>
<evidence type="ECO:0000313" key="2">
    <source>
        <dbReference type="Proteomes" id="UP001154266"/>
    </source>
</evidence>
<reference evidence="1" key="1">
    <citation type="journal article" date="2023" name="Environ. Microbiol.">
        <title>The 2-methylpropene degradation pathway in Mycobacteriaceae family strains.</title>
        <authorList>
            <person name="Helbich S."/>
            <person name="Barrantes I."/>
            <person name="Dos Anjos Borges L.G."/>
            <person name="Pieper D.H."/>
            <person name="Vainshtein Y."/>
            <person name="Sohn K."/>
            <person name="Engesser K.H."/>
        </authorList>
    </citation>
    <scope>NUCLEOTIDE SEQUENCE</scope>
    <source>
        <strain evidence="1">IBE100</strain>
    </source>
</reference>
<dbReference type="InterPro" id="IPR021295">
    <property type="entry name" value="DUF2867"/>
</dbReference>
<accession>A0ABT6GVS4</accession>
<dbReference type="Pfam" id="PF11066">
    <property type="entry name" value="DUF2867"/>
    <property type="match status" value="1"/>
</dbReference>
<evidence type="ECO:0000313" key="1">
    <source>
        <dbReference type="EMBL" id="MDG5485130.1"/>
    </source>
</evidence>